<organism evidence="1 2">
    <name type="scientific">Archangium gephyra</name>
    <dbReference type="NCBI Taxonomy" id="48"/>
    <lineage>
        <taxon>Bacteria</taxon>
        <taxon>Pseudomonadati</taxon>
        <taxon>Myxococcota</taxon>
        <taxon>Myxococcia</taxon>
        <taxon>Myxococcales</taxon>
        <taxon>Cystobacterineae</taxon>
        <taxon>Archangiaceae</taxon>
        <taxon>Archangium</taxon>
    </lineage>
</organism>
<dbReference type="SUPFAM" id="SSF48452">
    <property type="entry name" value="TPR-like"/>
    <property type="match status" value="2"/>
</dbReference>
<dbReference type="EMBL" id="QFQP01000027">
    <property type="protein sequence ID" value="PZR08052.1"/>
    <property type="molecule type" value="Genomic_DNA"/>
</dbReference>
<proteinExistence type="predicted"/>
<accession>A0A2W5SZ14</accession>
<gene>
    <name evidence="1" type="ORF">DI536_25795</name>
</gene>
<dbReference type="Proteomes" id="UP000249061">
    <property type="component" value="Unassembled WGS sequence"/>
</dbReference>
<reference evidence="1 2" key="1">
    <citation type="submission" date="2017-08" db="EMBL/GenBank/DDBJ databases">
        <title>Infants hospitalized years apart are colonized by the same room-sourced microbial strains.</title>
        <authorList>
            <person name="Brooks B."/>
            <person name="Olm M.R."/>
            <person name="Firek B.A."/>
            <person name="Baker R."/>
            <person name="Thomas B.C."/>
            <person name="Morowitz M.J."/>
            <person name="Banfield J.F."/>
        </authorList>
    </citation>
    <scope>NUCLEOTIDE SEQUENCE [LARGE SCALE GENOMIC DNA]</scope>
    <source>
        <strain evidence="1">S2_003_000_R2_14</strain>
    </source>
</reference>
<comment type="caution">
    <text evidence="1">The sequence shown here is derived from an EMBL/GenBank/DDBJ whole genome shotgun (WGS) entry which is preliminary data.</text>
</comment>
<evidence type="ECO:0000313" key="2">
    <source>
        <dbReference type="Proteomes" id="UP000249061"/>
    </source>
</evidence>
<dbReference type="Gene3D" id="1.25.40.10">
    <property type="entry name" value="Tetratricopeptide repeat domain"/>
    <property type="match status" value="1"/>
</dbReference>
<evidence type="ECO:0000313" key="1">
    <source>
        <dbReference type="EMBL" id="PZR08052.1"/>
    </source>
</evidence>
<dbReference type="AlphaFoldDB" id="A0A2W5SZ14"/>
<evidence type="ECO:0008006" key="3">
    <source>
        <dbReference type="Google" id="ProtNLM"/>
    </source>
</evidence>
<name>A0A2W5SZ14_9BACT</name>
<sequence>MVLFLVLCAAPAPQPYDARVDEAQQLRRSGRREEAEKLVDLVARESKQKRDAVSEGRALQKLGDLRLDDGDCAGARKRYDAALRVLGHRDDIALAQVWNDVGMWAKQCADPGVQKKAFSQALALYTRLDFQKGVRLIANNLGSAHFVSGDVEGALPFFRRAEDAATKLGDDEALMTVKANIALMELLLAQRAAGHSCTGFSAAEKKSAGFQRARTAFSEAAEIARRAGGTSLSVCAKFGAEHSPLCEPCLVAP</sequence>
<protein>
    <recommendedName>
        <fullName evidence="3">Tetratricopeptide repeat protein</fullName>
    </recommendedName>
</protein>
<dbReference type="InterPro" id="IPR011990">
    <property type="entry name" value="TPR-like_helical_dom_sf"/>
</dbReference>